<name>A0A4V2EY18_9MICO</name>
<accession>A0A4V2EY18</accession>
<dbReference type="InterPro" id="IPR012349">
    <property type="entry name" value="Split_barrel_FMN-bd"/>
</dbReference>
<dbReference type="RefSeq" id="WP_130414124.1">
    <property type="nucleotide sequence ID" value="NZ_SGWX01000001.1"/>
</dbReference>
<reference evidence="1 2" key="1">
    <citation type="submission" date="2019-02" db="EMBL/GenBank/DDBJ databases">
        <title>Sequencing the genomes of 1000 actinobacteria strains.</title>
        <authorList>
            <person name="Klenk H.-P."/>
        </authorList>
    </citation>
    <scope>NUCLEOTIDE SEQUENCE [LARGE SCALE GENOMIC DNA]</scope>
    <source>
        <strain evidence="1 2">DSM 16932</strain>
    </source>
</reference>
<proteinExistence type="predicted"/>
<keyword evidence="2" id="KW-1185">Reference proteome</keyword>
<comment type="caution">
    <text evidence="1">The sequence shown here is derived from an EMBL/GenBank/DDBJ whole genome shotgun (WGS) entry which is preliminary data.</text>
</comment>
<protein>
    <recommendedName>
        <fullName evidence="3">Deazaflavin-dependent oxidoreductase (Nitroreductase family)</fullName>
    </recommendedName>
</protein>
<dbReference type="Gene3D" id="2.30.110.10">
    <property type="entry name" value="Electron Transport, Fmn-binding Protein, Chain A"/>
    <property type="match status" value="1"/>
</dbReference>
<sequence length="153" mass="16406">MAVNPRIAPLIKLVNPQMVKFAKRVPPWATITHVGRVSQRTFTTPVVAFAAREPLDLSVTAAPGLPVETKGTRDILVAIPMPWGQDTDWAQNVLAAGRFDLTRKGVTYSVAEPHVVDADEAARVGVKAAAATRLLGVGTFMVGTLRKTTLPDL</sequence>
<evidence type="ECO:0000313" key="1">
    <source>
        <dbReference type="EMBL" id="RZS61440.1"/>
    </source>
</evidence>
<dbReference type="EMBL" id="SGWX01000001">
    <property type="protein sequence ID" value="RZS61440.1"/>
    <property type="molecule type" value="Genomic_DNA"/>
</dbReference>
<evidence type="ECO:0008006" key="3">
    <source>
        <dbReference type="Google" id="ProtNLM"/>
    </source>
</evidence>
<dbReference type="Proteomes" id="UP000293852">
    <property type="component" value="Unassembled WGS sequence"/>
</dbReference>
<gene>
    <name evidence="1" type="ORF">EV386_1739</name>
</gene>
<dbReference type="AlphaFoldDB" id="A0A4V2EY18"/>
<dbReference type="OrthoDB" id="3778270at2"/>
<evidence type="ECO:0000313" key="2">
    <source>
        <dbReference type="Proteomes" id="UP000293852"/>
    </source>
</evidence>
<organism evidence="1 2">
    <name type="scientific">Xylanimonas ulmi</name>
    <dbReference type="NCBI Taxonomy" id="228973"/>
    <lineage>
        <taxon>Bacteria</taxon>
        <taxon>Bacillati</taxon>
        <taxon>Actinomycetota</taxon>
        <taxon>Actinomycetes</taxon>
        <taxon>Micrococcales</taxon>
        <taxon>Promicromonosporaceae</taxon>
        <taxon>Xylanimonas</taxon>
    </lineage>
</organism>